<dbReference type="Proteomes" id="UP001333110">
    <property type="component" value="Unassembled WGS sequence"/>
</dbReference>
<comment type="caution">
    <text evidence="1">The sequence shown here is derived from an EMBL/GenBank/DDBJ whole genome shotgun (WGS) entry which is preliminary data.</text>
</comment>
<sequence>MGSQPPLGIHLLQHGVLQGLQSLPTLKQINTPAQLGVVCKLTKGALDPLVQIIDEVFKQNWPQHRALGNTTCDRLPTGFNSIHHNSLGPAIQPVFYPAKNMPIQAMSSQFLQENAVGDSVKGFTKVQPMGVNGGADIHLQPMEDPMLEQVDAQRRL</sequence>
<accession>A0AAN7NIF1</accession>
<gene>
    <name evidence="1" type="ORF">QYF61_022805</name>
</gene>
<protein>
    <submittedName>
        <fullName evidence="1">Uncharacterized protein</fullName>
    </submittedName>
</protein>
<evidence type="ECO:0000313" key="2">
    <source>
        <dbReference type="Proteomes" id="UP001333110"/>
    </source>
</evidence>
<dbReference type="EMBL" id="JAUNZN010000002">
    <property type="protein sequence ID" value="KAK4828028.1"/>
    <property type="molecule type" value="Genomic_DNA"/>
</dbReference>
<name>A0AAN7NIF1_MYCAM</name>
<reference evidence="1 2" key="1">
    <citation type="journal article" date="2023" name="J. Hered.">
        <title>Chromosome-level genome of the wood stork (Mycteria americana) provides insight into avian chromosome evolution.</title>
        <authorList>
            <person name="Flamio R. Jr."/>
            <person name="Ramstad K.M."/>
        </authorList>
    </citation>
    <scope>NUCLEOTIDE SEQUENCE [LARGE SCALE GENOMIC DNA]</scope>
    <source>
        <strain evidence="1">JAX WOST 10</strain>
    </source>
</reference>
<proteinExistence type="predicted"/>
<keyword evidence="2" id="KW-1185">Reference proteome</keyword>
<dbReference type="AlphaFoldDB" id="A0AAN7NIF1"/>
<evidence type="ECO:0000313" key="1">
    <source>
        <dbReference type="EMBL" id="KAK4828028.1"/>
    </source>
</evidence>
<organism evidence="1 2">
    <name type="scientific">Mycteria americana</name>
    <name type="common">Wood stork</name>
    <dbReference type="NCBI Taxonomy" id="33587"/>
    <lineage>
        <taxon>Eukaryota</taxon>
        <taxon>Metazoa</taxon>
        <taxon>Chordata</taxon>
        <taxon>Craniata</taxon>
        <taxon>Vertebrata</taxon>
        <taxon>Euteleostomi</taxon>
        <taxon>Archelosauria</taxon>
        <taxon>Archosauria</taxon>
        <taxon>Dinosauria</taxon>
        <taxon>Saurischia</taxon>
        <taxon>Theropoda</taxon>
        <taxon>Coelurosauria</taxon>
        <taxon>Aves</taxon>
        <taxon>Neognathae</taxon>
        <taxon>Neoaves</taxon>
        <taxon>Aequornithes</taxon>
        <taxon>Ciconiiformes</taxon>
        <taxon>Ciconiidae</taxon>
        <taxon>Mycteria</taxon>
    </lineage>
</organism>